<dbReference type="AlphaFoldDB" id="A0A2T5PGJ4"/>
<protein>
    <submittedName>
        <fullName evidence="1">Uncharacterized protein</fullName>
    </submittedName>
</protein>
<sequence>MPADNVTSFDYTDRLGIQKMPPGYLLIGLDSGHFMWERTSDEEESAIHWNKWEVWRWAWQDHNDRAAGVQDE</sequence>
<evidence type="ECO:0000313" key="1">
    <source>
        <dbReference type="EMBL" id="PTU76867.1"/>
    </source>
</evidence>
<gene>
    <name evidence="1" type="ORF">DBO86_23000</name>
</gene>
<keyword evidence="2" id="KW-1185">Reference proteome</keyword>
<dbReference type="RefSeq" id="WP_108234957.1">
    <property type="nucleotide sequence ID" value="NZ_QASO01000129.1"/>
</dbReference>
<proteinExistence type="predicted"/>
<dbReference type="EMBL" id="QASO01000129">
    <property type="protein sequence ID" value="PTU76867.1"/>
    <property type="molecule type" value="Genomic_DNA"/>
</dbReference>
<evidence type="ECO:0000313" key="2">
    <source>
        <dbReference type="Proteomes" id="UP000244052"/>
    </source>
</evidence>
<dbReference type="Proteomes" id="UP000244052">
    <property type="component" value="Unassembled WGS sequence"/>
</dbReference>
<name>A0A2T5PGJ4_ECTOL</name>
<reference evidence="1 2" key="1">
    <citation type="submission" date="2018-04" db="EMBL/GenBank/DDBJ databases">
        <title>Pseudomonas sp. nov., isolated from mangrove soil.</title>
        <authorList>
            <person name="Chen C."/>
        </authorList>
    </citation>
    <scope>NUCLEOTIDE SEQUENCE [LARGE SCALE GENOMIC DNA]</scope>
    <source>
        <strain evidence="1 2">JCM 14246</strain>
    </source>
</reference>
<accession>A0A2T5PGJ4</accession>
<comment type="caution">
    <text evidence="1">The sequence shown here is derived from an EMBL/GenBank/DDBJ whole genome shotgun (WGS) entry which is preliminary data.</text>
</comment>
<organism evidence="1 2">
    <name type="scientific">Ectopseudomonas oleovorans</name>
    <name type="common">Pseudomonas oleovorans</name>
    <dbReference type="NCBI Taxonomy" id="301"/>
    <lineage>
        <taxon>Bacteria</taxon>
        <taxon>Pseudomonadati</taxon>
        <taxon>Pseudomonadota</taxon>
        <taxon>Gammaproteobacteria</taxon>
        <taxon>Pseudomonadales</taxon>
        <taxon>Pseudomonadaceae</taxon>
        <taxon>Ectopseudomonas</taxon>
    </lineage>
</organism>